<dbReference type="InterPro" id="IPR035979">
    <property type="entry name" value="RBD_domain_sf"/>
</dbReference>
<comment type="function">
    <text evidence="2">May be involved in the turnover of nuclear polyadenylated (pA+) RNA.</text>
</comment>
<feature type="coiled-coil region" evidence="5">
    <location>
        <begin position="885"/>
        <end position="915"/>
    </location>
</feature>
<feature type="domain" description="RRM" evidence="7">
    <location>
        <begin position="558"/>
        <end position="649"/>
    </location>
</feature>
<feature type="region of interest" description="Disordered" evidence="6">
    <location>
        <begin position="1100"/>
        <end position="1139"/>
    </location>
</feature>
<feature type="compositionally biased region" description="Low complexity" evidence="6">
    <location>
        <begin position="143"/>
        <end position="159"/>
    </location>
</feature>
<evidence type="ECO:0000313" key="9">
    <source>
        <dbReference type="EMBL" id="KAA0185172.1"/>
    </source>
</evidence>
<dbReference type="SUPFAM" id="SSF54928">
    <property type="entry name" value="RNA-binding domain, RBD"/>
    <property type="match status" value="1"/>
</dbReference>
<feature type="non-terminal residue" evidence="9">
    <location>
        <position position="1"/>
    </location>
</feature>
<dbReference type="InterPro" id="IPR000571">
    <property type="entry name" value="Znf_CCCH"/>
</dbReference>
<feature type="compositionally biased region" description="Basic and acidic residues" evidence="6">
    <location>
        <begin position="223"/>
        <end position="236"/>
    </location>
</feature>
<dbReference type="PANTHER" id="PTHR14398">
    <property type="entry name" value="RNA RECOGNITION RRM/RNP DOMAIN"/>
    <property type="match status" value="1"/>
</dbReference>
<evidence type="ECO:0000256" key="6">
    <source>
        <dbReference type="SAM" id="MobiDB-lite"/>
    </source>
</evidence>
<feature type="compositionally biased region" description="Basic and acidic residues" evidence="6">
    <location>
        <begin position="190"/>
        <end position="205"/>
    </location>
</feature>
<dbReference type="PANTHER" id="PTHR14398:SF0">
    <property type="entry name" value="ZINC FINGER PROTEIN SWM"/>
    <property type="match status" value="1"/>
</dbReference>
<feature type="region of interest" description="Disordered" evidence="6">
    <location>
        <begin position="303"/>
        <end position="334"/>
    </location>
</feature>
<dbReference type="GO" id="GO:0005634">
    <property type="term" value="C:nucleus"/>
    <property type="evidence" value="ECO:0007669"/>
    <property type="project" value="TreeGrafter"/>
</dbReference>
<dbReference type="InterPro" id="IPR012677">
    <property type="entry name" value="Nucleotide-bd_a/b_plait_sf"/>
</dbReference>
<evidence type="ECO:0000256" key="5">
    <source>
        <dbReference type="SAM" id="Coils"/>
    </source>
</evidence>
<feature type="compositionally biased region" description="Polar residues" evidence="6">
    <location>
        <begin position="77"/>
        <end position="86"/>
    </location>
</feature>
<dbReference type="AlphaFoldDB" id="A0A8E0RJZ9"/>
<keyword evidence="1 3" id="KW-0694">RNA-binding</keyword>
<feature type="region of interest" description="Disordered" evidence="6">
    <location>
        <begin position="682"/>
        <end position="740"/>
    </location>
</feature>
<gene>
    <name evidence="9" type="ORF">FBUS_07473</name>
</gene>
<feature type="compositionally biased region" description="Basic and acidic residues" evidence="6">
    <location>
        <begin position="164"/>
        <end position="182"/>
    </location>
</feature>
<feature type="domain" description="C3H1-type" evidence="8">
    <location>
        <begin position="252"/>
        <end position="280"/>
    </location>
</feature>
<keyword evidence="5" id="KW-0175">Coiled coil</keyword>
<keyword evidence="10" id="KW-1185">Reference proteome</keyword>
<keyword evidence="4" id="KW-0863">Zinc-finger</keyword>
<dbReference type="PROSITE" id="PS50102">
    <property type="entry name" value="RRM"/>
    <property type="match status" value="1"/>
</dbReference>
<dbReference type="InterPro" id="IPR000504">
    <property type="entry name" value="RRM_dom"/>
</dbReference>
<dbReference type="GO" id="GO:0008270">
    <property type="term" value="F:zinc ion binding"/>
    <property type="evidence" value="ECO:0007669"/>
    <property type="project" value="UniProtKB-KW"/>
</dbReference>
<dbReference type="OrthoDB" id="443401at2759"/>
<feature type="region of interest" description="Disordered" evidence="6">
    <location>
        <begin position="222"/>
        <end position="256"/>
    </location>
</feature>
<keyword evidence="4" id="KW-0479">Metal-binding</keyword>
<evidence type="ECO:0000259" key="8">
    <source>
        <dbReference type="PROSITE" id="PS50103"/>
    </source>
</evidence>
<name>A0A8E0RJZ9_9TREM</name>
<sequence>MPVDYKLLESWLHEKLKPLCVADPIPLSQYVIALIKKDKPEKELREICVDQLEVFLQENTPKFVEDLFTALSSQSYVTADGTGSTSKRSETADRVGSHLRPDAPKDKKRSLATEAPSSDSSASKVTIKSAVNTKSRAARSRSRSPLPSSRGGVNSFSSSRGRRGRDSSERESAKTRSEEAFDGKSSSSRNRREDSIESTDRSDTYSRRFRLRDPDFHRHRFARERYRSPDRGDRYGARGTSLGRSENSRDGGPRKRRCRNFEEHGVCAAGSRCPFDHGPYALVLPSPKTINTTAAVSATVSASLSSNSHDNSTKNTTPSDQRVNLSSSLKSTESHVVPTTTLSIPILQSAGEPLLGTPDGNTMTQTLSTASMLPVYRPTPINHPDATAVPQLETFPFNPSLLSIPPPILGTFTWPTLNLPKTFVPQNVSANDFPRAQSIRHNVVPIPMRETNSISTMITNDSVELPTSSTSANIVPPAYEPGRPQITMISGPTSRSPSRADTTWAASTSSSADAPQVYTPSPISERLGQEVNRGLHTKSGYSNTSGFKFVDHMTQFPSTLYVTKLPWKQNDADQLHEHFSKFGTVLKIVPRFGGLADAAMVEFSCPAEAEEAYRSPEPIFSNRFIRLSLNPPVLQRLGGRPVKYDFRGKTLQDRLGVRGRLGSKPYGGLGLSYAGSSAIRAKPMKSNSAANRGHSRFRLERDPDAMQSSPPVSGDEADDPDADRADEDLDAPRGLSDDTSFIDRGFNRTKFTNRLDTEFITNSNDAHDEDKVADASAVFGVELARARMEYARGGLHKASHGTLYNQETKDYVWECEKQNALKRRQEKLYSLDKAREAKQSALDAQKHLVSRLRTRLQKVMAQLEGKDEPPSAPSTTGGSGSHLSVAEQRRLLTEAKRIQNDLEQALTLEKNLTAKRPKPTSESDRNVFGSTAVSAAALQALPEPLAAERRKQIAEVKVELKKVESEMALLKTKGESFIEQRRRILELKRQLVNLETVRPSDFFGGPADPCRTQTKLDKRPRTLFVSGLANSDLDDFQRALSINYLHTQQVVRHTESVTNQPILEITFRTRDFAEAAIRQLQIFNGQPLEMSFSAPQNLNEANKMPTATSDKQQLDGPSASEVNVTSTLTETHTDSSVSH</sequence>
<evidence type="ECO:0000256" key="4">
    <source>
        <dbReference type="PROSITE-ProRule" id="PRU00723"/>
    </source>
</evidence>
<feature type="compositionally biased region" description="Basic and acidic residues" evidence="6">
    <location>
        <begin position="246"/>
        <end position="256"/>
    </location>
</feature>
<evidence type="ECO:0000256" key="2">
    <source>
        <dbReference type="ARBA" id="ARBA00043866"/>
    </source>
</evidence>
<dbReference type="Gene3D" id="1.20.1390.10">
    <property type="entry name" value="PWI domain"/>
    <property type="match status" value="1"/>
</dbReference>
<dbReference type="Pfam" id="PF01480">
    <property type="entry name" value="PWI"/>
    <property type="match status" value="1"/>
</dbReference>
<evidence type="ECO:0000256" key="3">
    <source>
        <dbReference type="PROSITE-ProRule" id="PRU00176"/>
    </source>
</evidence>
<evidence type="ECO:0000313" key="10">
    <source>
        <dbReference type="Proteomes" id="UP000728185"/>
    </source>
</evidence>
<feature type="compositionally biased region" description="Polar residues" evidence="6">
    <location>
        <begin position="1100"/>
        <end position="1111"/>
    </location>
</feature>
<feature type="compositionally biased region" description="Polar residues" evidence="6">
    <location>
        <begin position="1120"/>
        <end position="1139"/>
    </location>
</feature>
<dbReference type="SMART" id="SM00360">
    <property type="entry name" value="RRM"/>
    <property type="match status" value="1"/>
</dbReference>
<evidence type="ECO:0000256" key="1">
    <source>
        <dbReference type="ARBA" id="ARBA00022884"/>
    </source>
</evidence>
<evidence type="ECO:0000259" key="7">
    <source>
        <dbReference type="PROSITE" id="PS50102"/>
    </source>
</evidence>
<dbReference type="Pfam" id="PF00642">
    <property type="entry name" value="zf-CCCH"/>
    <property type="match status" value="1"/>
</dbReference>
<keyword evidence="4" id="KW-0862">Zinc</keyword>
<dbReference type="Gene3D" id="3.30.70.330">
    <property type="match status" value="1"/>
</dbReference>
<proteinExistence type="predicted"/>
<feature type="compositionally biased region" description="Acidic residues" evidence="6">
    <location>
        <begin position="715"/>
        <end position="729"/>
    </location>
</feature>
<feature type="region of interest" description="Disordered" evidence="6">
    <location>
        <begin position="77"/>
        <end position="205"/>
    </location>
</feature>
<feature type="compositionally biased region" description="Polar residues" evidence="6">
    <location>
        <begin position="487"/>
        <end position="497"/>
    </location>
</feature>
<dbReference type="InterPro" id="IPR002483">
    <property type="entry name" value="PWI_dom"/>
</dbReference>
<reference evidence="9" key="1">
    <citation type="submission" date="2019-05" db="EMBL/GenBank/DDBJ databases">
        <title>Annotation for the trematode Fasciolopsis buski.</title>
        <authorList>
            <person name="Choi Y.-J."/>
        </authorList>
    </citation>
    <scope>NUCLEOTIDE SEQUENCE</scope>
    <source>
        <strain evidence="9">HT</strain>
        <tissue evidence="9">Whole worm</tissue>
    </source>
</reference>
<organism evidence="9 10">
    <name type="scientific">Fasciolopsis buskii</name>
    <dbReference type="NCBI Taxonomy" id="27845"/>
    <lineage>
        <taxon>Eukaryota</taxon>
        <taxon>Metazoa</taxon>
        <taxon>Spiralia</taxon>
        <taxon>Lophotrochozoa</taxon>
        <taxon>Platyhelminthes</taxon>
        <taxon>Trematoda</taxon>
        <taxon>Digenea</taxon>
        <taxon>Plagiorchiida</taxon>
        <taxon>Echinostomata</taxon>
        <taxon>Echinostomatoidea</taxon>
        <taxon>Fasciolidae</taxon>
        <taxon>Fasciolopsis</taxon>
    </lineage>
</organism>
<dbReference type="PROSITE" id="PS50103">
    <property type="entry name" value="ZF_C3H1"/>
    <property type="match status" value="1"/>
</dbReference>
<comment type="caution">
    <text evidence="9">The sequence shown here is derived from an EMBL/GenBank/DDBJ whole genome shotgun (WGS) entry which is preliminary data.</text>
</comment>
<accession>A0A8E0RJZ9</accession>
<feature type="compositionally biased region" description="Polar residues" evidence="6">
    <location>
        <begin position="313"/>
        <end position="331"/>
    </location>
</feature>
<dbReference type="GO" id="GO:0003723">
    <property type="term" value="F:RNA binding"/>
    <property type="evidence" value="ECO:0007669"/>
    <property type="project" value="UniProtKB-UniRule"/>
</dbReference>
<dbReference type="Proteomes" id="UP000728185">
    <property type="component" value="Unassembled WGS sequence"/>
</dbReference>
<protein>
    <submittedName>
        <fullName evidence="9">RNA-binding protein 26</fullName>
    </submittedName>
</protein>
<feature type="region of interest" description="Disordered" evidence="6">
    <location>
        <begin position="465"/>
        <end position="521"/>
    </location>
</feature>
<dbReference type="SMART" id="SM00356">
    <property type="entry name" value="ZnF_C3H1"/>
    <property type="match status" value="1"/>
</dbReference>
<dbReference type="InterPro" id="IPR045137">
    <property type="entry name" value="RBM26/27"/>
</dbReference>
<feature type="region of interest" description="Disordered" evidence="6">
    <location>
        <begin position="862"/>
        <end position="883"/>
    </location>
</feature>
<feature type="compositionally biased region" description="Polar residues" evidence="6">
    <location>
        <begin position="115"/>
        <end position="134"/>
    </location>
</feature>
<feature type="zinc finger region" description="C3H1-type" evidence="4">
    <location>
        <begin position="252"/>
        <end position="280"/>
    </location>
</feature>
<feature type="coiled-coil region" evidence="5">
    <location>
        <begin position="946"/>
        <end position="973"/>
    </location>
</feature>
<feature type="compositionally biased region" description="Low complexity" evidence="6">
    <location>
        <begin position="499"/>
        <end position="514"/>
    </location>
</feature>
<dbReference type="CDD" id="cd12257">
    <property type="entry name" value="RRM1_RBM26_like"/>
    <property type="match status" value="1"/>
</dbReference>
<feature type="compositionally biased region" description="Basic and acidic residues" evidence="6">
    <location>
        <begin position="87"/>
        <end position="111"/>
    </location>
</feature>
<dbReference type="EMBL" id="LUCM01010652">
    <property type="protein sequence ID" value="KAA0185172.1"/>
    <property type="molecule type" value="Genomic_DNA"/>
</dbReference>